<dbReference type="AlphaFoldDB" id="A0A379MTY7"/>
<accession>A0A379MTY7</accession>
<evidence type="ECO:0000313" key="6">
    <source>
        <dbReference type="EMBL" id="SUE34866.1"/>
    </source>
</evidence>
<evidence type="ECO:0000256" key="1">
    <source>
        <dbReference type="ARBA" id="ARBA00001933"/>
    </source>
</evidence>
<dbReference type="InterPro" id="IPR015422">
    <property type="entry name" value="PyrdxlP-dep_Trfase_small"/>
</dbReference>
<dbReference type="Gene3D" id="3.90.1150.10">
    <property type="entry name" value="Aspartate Aminotransferase, domain 1"/>
    <property type="match status" value="1"/>
</dbReference>
<dbReference type="InterPro" id="IPR020578">
    <property type="entry name" value="Aminotrans_V_PyrdxlP_BS"/>
</dbReference>
<sequence>MVRPGKRTENERPVTDLNLYFDNASTSFPKPPEAVAAMARFLTQDGGTYGRAAYDRVLRSTRIVENARDAVAVLLGVGDASKIAFTSGATMAVNTLLRGLPLRGRVLVSPLEHNAVMRPLSMLERCGRIRIGVLPAREDGTVDPDRLAQTDTGDVSLVVVNHQSNVNGAIQPLREICRWARERGVPVLADGSQALPGASVDADGWGLDFVVFTGHKGLLGPTGTGGFFARTPQAVEPLVYGGTGSRSDSFGMPDGWPDRFEAGTPNLVGLAGLAAALANRPQAAHSRQDFLDMISGIEALPGFRVCRAAEPERQGGLVSVVHERLSPSRLAGLLWESYGIETRAGLHCAPAAHRTLGTFPAGTVRLAVSPYHAPADFEALLAALTDISRKR</sequence>
<reference evidence="6 7" key="1">
    <citation type="submission" date="2018-06" db="EMBL/GenBank/DDBJ databases">
        <authorList>
            <consortium name="Pathogen Informatics"/>
            <person name="Doyle S."/>
        </authorList>
    </citation>
    <scope>NUCLEOTIDE SEQUENCE [LARGE SCALE GENOMIC DNA]</scope>
    <source>
        <strain evidence="6 7">NCTC11190</strain>
    </source>
</reference>
<dbReference type="EC" id="2.8.1.7" evidence="6"/>
<keyword evidence="7" id="KW-1185">Reference proteome</keyword>
<evidence type="ECO:0000259" key="5">
    <source>
        <dbReference type="Pfam" id="PF00266"/>
    </source>
</evidence>
<comment type="cofactor">
    <cofactor evidence="1 4">
        <name>pyridoxal 5'-phosphate</name>
        <dbReference type="ChEBI" id="CHEBI:597326"/>
    </cofactor>
</comment>
<proteinExistence type="inferred from homology"/>
<dbReference type="InterPro" id="IPR015421">
    <property type="entry name" value="PyrdxlP-dep_Trfase_major"/>
</dbReference>
<keyword evidence="2" id="KW-0663">Pyridoxal phosphate</keyword>
<dbReference type="EMBL" id="UGVL01000001">
    <property type="protein sequence ID" value="SUE34866.1"/>
    <property type="molecule type" value="Genomic_DNA"/>
</dbReference>
<evidence type="ECO:0000313" key="7">
    <source>
        <dbReference type="Proteomes" id="UP000255233"/>
    </source>
</evidence>
<dbReference type="Proteomes" id="UP000255233">
    <property type="component" value="Unassembled WGS sequence"/>
</dbReference>
<evidence type="ECO:0000256" key="4">
    <source>
        <dbReference type="RuleBase" id="RU004504"/>
    </source>
</evidence>
<keyword evidence="6" id="KW-0808">Transferase</keyword>
<feature type="domain" description="Aminotransferase class V" evidence="5">
    <location>
        <begin position="20"/>
        <end position="380"/>
    </location>
</feature>
<comment type="similarity">
    <text evidence="3">Belongs to the class-V pyridoxal-phosphate-dependent aminotransferase family.</text>
</comment>
<dbReference type="Pfam" id="PF00266">
    <property type="entry name" value="Aminotran_5"/>
    <property type="match status" value="1"/>
</dbReference>
<name>A0A379MTY7_9BACT</name>
<dbReference type="Gene3D" id="3.40.640.10">
    <property type="entry name" value="Type I PLP-dependent aspartate aminotransferase-like (Major domain)"/>
    <property type="match status" value="1"/>
</dbReference>
<dbReference type="PANTHER" id="PTHR43586">
    <property type="entry name" value="CYSTEINE DESULFURASE"/>
    <property type="match status" value="1"/>
</dbReference>
<protein>
    <submittedName>
        <fullName evidence="6">Cysteine desulfurase</fullName>
        <ecNumber evidence="6">2.8.1.7</ecNumber>
    </submittedName>
</protein>
<dbReference type="SUPFAM" id="SSF53383">
    <property type="entry name" value="PLP-dependent transferases"/>
    <property type="match status" value="1"/>
</dbReference>
<evidence type="ECO:0000256" key="3">
    <source>
        <dbReference type="RuleBase" id="RU004075"/>
    </source>
</evidence>
<dbReference type="InterPro" id="IPR015424">
    <property type="entry name" value="PyrdxlP-dep_Trfase"/>
</dbReference>
<dbReference type="PANTHER" id="PTHR43586:SF4">
    <property type="entry name" value="ISOPENICILLIN N EPIMERASE"/>
    <property type="match status" value="1"/>
</dbReference>
<dbReference type="PROSITE" id="PS00595">
    <property type="entry name" value="AA_TRANSFER_CLASS_5"/>
    <property type="match status" value="1"/>
</dbReference>
<gene>
    <name evidence="6" type="primary">sufS_2</name>
    <name evidence="6" type="ORF">NCTC11190_02103</name>
</gene>
<evidence type="ECO:0000256" key="2">
    <source>
        <dbReference type="ARBA" id="ARBA00022898"/>
    </source>
</evidence>
<dbReference type="STRING" id="880526.GCA_000427365_01715"/>
<dbReference type="GO" id="GO:0031071">
    <property type="term" value="F:cysteine desulfurase activity"/>
    <property type="evidence" value="ECO:0007669"/>
    <property type="project" value="UniProtKB-EC"/>
</dbReference>
<organism evidence="6 7">
    <name type="scientific">Rikenella microfusus</name>
    <dbReference type="NCBI Taxonomy" id="28139"/>
    <lineage>
        <taxon>Bacteria</taxon>
        <taxon>Pseudomonadati</taxon>
        <taxon>Bacteroidota</taxon>
        <taxon>Bacteroidia</taxon>
        <taxon>Bacteroidales</taxon>
        <taxon>Rikenellaceae</taxon>
        <taxon>Rikenella</taxon>
    </lineage>
</organism>
<dbReference type="InterPro" id="IPR000192">
    <property type="entry name" value="Aminotrans_V_dom"/>
</dbReference>
<dbReference type="OrthoDB" id="9804366at2"/>